<dbReference type="RefSeq" id="WP_240674090.1">
    <property type="nucleotide sequence ID" value="NZ_JBHUOO010000009.1"/>
</dbReference>
<dbReference type="AlphaFoldDB" id="A0A4Q0NW99"/>
<gene>
    <name evidence="5" type="ORF">DSM02_3364</name>
</gene>
<sequence length="226" mass="25769">MILNDFKSLQILGNTAIHLLITQKSKLEMKLQNVIFLYLLLKTCLFFGQDVDRPLRIVIDPGHGGIDSGSRGEDGIQEKDLVLDIAKRLIAQHPEFDGKPAEYFLTRYTDTLISLEDRTKLARILQADLFISLHFNDAPAKKASGVEVYAYNQENPYLKQSIWLGHLLEQRIVSLTHQKSRGVKFANFQVLGDLKDFCKAVLVEVYQHYSRLNKAISNVLNMCLFC</sequence>
<organism evidence="5 6">
    <name type="scientific">Leeuwenhoekiella polynyae</name>
    <dbReference type="NCBI Taxonomy" id="1550906"/>
    <lineage>
        <taxon>Bacteria</taxon>
        <taxon>Pseudomonadati</taxon>
        <taxon>Bacteroidota</taxon>
        <taxon>Flavobacteriia</taxon>
        <taxon>Flavobacteriales</taxon>
        <taxon>Flavobacteriaceae</taxon>
        <taxon>Leeuwenhoekiella</taxon>
    </lineage>
</organism>
<reference evidence="5 6" key="1">
    <citation type="submission" date="2018-07" db="EMBL/GenBank/DDBJ databases">
        <title>Leeuwenhoekiella genomics.</title>
        <authorList>
            <person name="Tahon G."/>
            <person name="Willems A."/>
        </authorList>
    </citation>
    <scope>NUCLEOTIDE SEQUENCE [LARGE SCALE GENOMIC DNA]</scope>
    <source>
        <strain evidence="5 6">LMG 29608</strain>
    </source>
</reference>
<dbReference type="InterPro" id="IPR002508">
    <property type="entry name" value="MurNAc-LAA_cat"/>
</dbReference>
<dbReference type="Pfam" id="PF01520">
    <property type="entry name" value="Amidase_3"/>
    <property type="match status" value="1"/>
</dbReference>
<dbReference type="SMART" id="SM00646">
    <property type="entry name" value="Ami_3"/>
    <property type="match status" value="1"/>
</dbReference>
<evidence type="ECO:0000313" key="6">
    <source>
        <dbReference type="Proteomes" id="UP000289859"/>
    </source>
</evidence>
<proteinExistence type="predicted"/>
<dbReference type="EMBL" id="QOVK01000021">
    <property type="protein sequence ID" value="RXG14762.1"/>
    <property type="molecule type" value="Genomic_DNA"/>
</dbReference>
<feature type="domain" description="MurNAc-LAA" evidence="4">
    <location>
        <begin position="119"/>
        <end position="221"/>
    </location>
</feature>
<accession>A0A4Q0NW99</accession>
<dbReference type="Gene3D" id="3.40.630.40">
    <property type="entry name" value="Zn-dependent exopeptidases"/>
    <property type="match status" value="1"/>
</dbReference>
<dbReference type="Proteomes" id="UP000289859">
    <property type="component" value="Unassembled WGS sequence"/>
</dbReference>
<dbReference type="GO" id="GO:0030288">
    <property type="term" value="C:outer membrane-bounded periplasmic space"/>
    <property type="evidence" value="ECO:0007669"/>
    <property type="project" value="TreeGrafter"/>
</dbReference>
<evidence type="ECO:0000313" key="5">
    <source>
        <dbReference type="EMBL" id="RXG14762.1"/>
    </source>
</evidence>
<keyword evidence="3" id="KW-0378">Hydrolase</keyword>
<dbReference type="GO" id="GO:0008745">
    <property type="term" value="F:N-acetylmuramoyl-L-alanine amidase activity"/>
    <property type="evidence" value="ECO:0007669"/>
    <property type="project" value="UniProtKB-EC"/>
</dbReference>
<comment type="catalytic activity">
    <reaction evidence="1">
        <text>Hydrolyzes the link between N-acetylmuramoyl residues and L-amino acid residues in certain cell-wall glycopeptides.</text>
        <dbReference type="EC" id="3.5.1.28"/>
    </reaction>
</comment>
<dbReference type="CDD" id="cd02696">
    <property type="entry name" value="MurNAc-LAA"/>
    <property type="match status" value="1"/>
</dbReference>
<evidence type="ECO:0000259" key="4">
    <source>
        <dbReference type="SMART" id="SM00646"/>
    </source>
</evidence>
<dbReference type="EC" id="3.5.1.28" evidence="2"/>
<dbReference type="SUPFAM" id="SSF53187">
    <property type="entry name" value="Zn-dependent exopeptidases"/>
    <property type="match status" value="1"/>
</dbReference>
<dbReference type="GO" id="GO:0009253">
    <property type="term" value="P:peptidoglycan catabolic process"/>
    <property type="evidence" value="ECO:0007669"/>
    <property type="project" value="InterPro"/>
</dbReference>
<dbReference type="PANTHER" id="PTHR30404:SF0">
    <property type="entry name" value="N-ACETYLMURAMOYL-L-ALANINE AMIDASE AMIC"/>
    <property type="match status" value="1"/>
</dbReference>
<comment type="caution">
    <text evidence="5">The sequence shown here is derived from an EMBL/GenBank/DDBJ whole genome shotgun (WGS) entry which is preliminary data.</text>
</comment>
<evidence type="ECO:0000256" key="1">
    <source>
        <dbReference type="ARBA" id="ARBA00001561"/>
    </source>
</evidence>
<protein>
    <recommendedName>
        <fullName evidence="2">N-acetylmuramoyl-L-alanine amidase</fullName>
        <ecNumber evidence="2">3.5.1.28</ecNumber>
    </recommendedName>
</protein>
<dbReference type="InterPro" id="IPR050695">
    <property type="entry name" value="N-acetylmuramoyl_amidase_3"/>
</dbReference>
<keyword evidence="6" id="KW-1185">Reference proteome</keyword>
<evidence type="ECO:0000256" key="3">
    <source>
        <dbReference type="ARBA" id="ARBA00022801"/>
    </source>
</evidence>
<name>A0A4Q0NW99_9FLAO</name>
<dbReference type="PANTHER" id="PTHR30404">
    <property type="entry name" value="N-ACETYLMURAMOYL-L-ALANINE AMIDASE"/>
    <property type="match status" value="1"/>
</dbReference>
<evidence type="ECO:0000256" key="2">
    <source>
        <dbReference type="ARBA" id="ARBA00011901"/>
    </source>
</evidence>